<feature type="signal peptide" evidence="2">
    <location>
        <begin position="1"/>
        <end position="19"/>
    </location>
</feature>
<feature type="compositionally biased region" description="Low complexity" evidence="1">
    <location>
        <begin position="314"/>
        <end position="329"/>
    </location>
</feature>
<keyword evidence="4" id="KW-1185">Reference proteome</keyword>
<dbReference type="HOGENOM" id="CLU_732038_0_0_1"/>
<dbReference type="EMBL" id="DS268448">
    <property type="protein sequence ID" value="EFP02629.1"/>
    <property type="molecule type" value="Genomic_DNA"/>
</dbReference>
<dbReference type="Proteomes" id="UP000008281">
    <property type="component" value="Unassembled WGS sequence"/>
</dbReference>
<reference evidence="3" key="1">
    <citation type="submission" date="2007-07" db="EMBL/GenBank/DDBJ databases">
        <title>PCAP assembly of the Caenorhabditis remanei genome.</title>
        <authorList>
            <consortium name="The Caenorhabditis remanei Sequencing Consortium"/>
            <person name="Wilson R.K."/>
        </authorList>
    </citation>
    <scope>NUCLEOTIDE SEQUENCE [LARGE SCALE GENOMIC DNA]</scope>
    <source>
        <strain evidence="3">PB4641</strain>
    </source>
</reference>
<keyword evidence="2" id="KW-0732">Signal</keyword>
<protein>
    <submittedName>
        <fullName evidence="3">Uncharacterized protein</fullName>
    </submittedName>
</protein>
<feature type="chain" id="PRO_5003174984" evidence="2">
    <location>
        <begin position="20"/>
        <end position="378"/>
    </location>
</feature>
<dbReference type="InParanoid" id="E3MIH7"/>
<feature type="region of interest" description="Disordered" evidence="1">
    <location>
        <begin position="307"/>
        <end position="378"/>
    </location>
</feature>
<organism evidence="4">
    <name type="scientific">Caenorhabditis remanei</name>
    <name type="common">Caenorhabditis vulgaris</name>
    <dbReference type="NCBI Taxonomy" id="31234"/>
    <lineage>
        <taxon>Eukaryota</taxon>
        <taxon>Metazoa</taxon>
        <taxon>Ecdysozoa</taxon>
        <taxon>Nematoda</taxon>
        <taxon>Chromadorea</taxon>
        <taxon>Rhabditida</taxon>
        <taxon>Rhabditina</taxon>
        <taxon>Rhabditomorpha</taxon>
        <taxon>Rhabditoidea</taxon>
        <taxon>Rhabditidae</taxon>
        <taxon>Peloderinae</taxon>
        <taxon>Caenorhabditis</taxon>
    </lineage>
</organism>
<accession>E3MIH7</accession>
<feature type="compositionally biased region" description="Acidic residues" evidence="1">
    <location>
        <begin position="354"/>
        <end position="368"/>
    </location>
</feature>
<dbReference type="AlphaFoldDB" id="E3MIH7"/>
<dbReference type="eggNOG" id="ENOG502TJYW">
    <property type="taxonomic scope" value="Eukaryota"/>
</dbReference>
<evidence type="ECO:0000256" key="1">
    <source>
        <dbReference type="SAM" id="MobiDB-lite"/>
    </source>
</evidence>
<sequence length="378" mass="44000">MKLLSFLLFGFFAVVKLNGLDIDEQDYLIEQLNDIRRDVARLYNIENMQKLMWSKRLQNEADQLDIRKMPVNPPWRYVFYKNYTEKKDERDLTDSIIANSEHLNPQQNEIACAKKNGQNFTVICLLGPQNSLSKITKYQRGQAKCTGQLKLEWKIGFLCTTPDWTESWILMYISELNDRRQMVARTMNITNMQNLVWNKELGDAAWNFLWPSRNPNDELPKDRKWRLTGFAKLSAGLVYNPTSNRVASFNTTDGKEVTFRLDEEHFNPLQSQIACLYRPKLRKNTNYWCLLGPEDSDAGIALPPTTQAPLDSQVTTPPTVTTVVPSPRTQSMRTRYTTEKITPEPPPTQPKELEEYEEQDGDEYDEDFPTGKPYHYDF</sequence>
<dbReference type="KEGG" id="crq:GCK72_011488"/>
<name>E3MIH7_CAERE</name>
<dbReference type="RefSeq" id="XP_003104019.2">
    <property type="nucleotide sequence ID" value="XM_003103971.2"/>
</dbReference>
<gene>
    <name evidence="3" type="ORF">CRE_02376</name>
</gene>
<evidence type="ECO:0000313" key="4">
    <source>
        <dbReference type="Proteomes" id="UP000008281"/>
    </source>
</evidence>
<proteinExistence type="predicted"/>
<dbReference type="OrthoDB" id="5787317at2759"/>
<dbReference type="CTD" id="9802492"/>
<evidence type="ECO:0000256" key="2">
    <source>
        <dbReference type="SAM" id="SignalP"/>
    </source>
</evidence>
<evidence type="ECO:0000313" key="3">
    <source>
        <dbReference type="EMBL" id="EFP02629.1"/>
    </source>
</evidence>
<dbReference type="GeneID" id="9802492"/>